<gene>
    <name evidence="1" type="ORF">OCBIM_22001702mg</name>
</gene>
<accession>A0A0L8G225</accession>
<protein>
    <submittedName>
        <fullName evidence="1">Uncharacterized protein</fullName>
    </submittedName>
</protein>
<reference evidence="1" key="1">
    <citation type="submission" date="2015-07" db="EMBL/GenBank/DDBJ databases">
        <title>MeaNS - Measles Nucleotide Surveillance Program.</title>
        <authorList>
            <person name="Tran T."/>
            <person name="Druce J."/>
        </authorList>
    </citation>
    <scope>NUCLEOTIDE SEQUENCE</scope>
    <source>
        <strain evidence="1">UCB-OBI-ISO-001</strain>
        <tissue evidence="1">Gonad</tissue>
    </source>
</reference>
<dbReference type="AlphaFoldDB" id="A0A0L8G225"/>
<proteinExistence type="predicted"/>
<dbReference type="EMBL" id="KQ424387">
    <property type="protein sequence ID" value="KOF71082.1"/>
    <property type="molecule type" value="Genomic_DNA"/>
</dbReference>
<name>A0A0L8G225_OCTBM</name>
<sequence length="56" mass="6415">MADLNLIQEMKKVHCASGSSYPLLQLSDHQFLVHSQSPFVFGLRKRCRSLAWKCHA</sequence>
<organism evidence="1">
    <name type="scientific">Octopus bimaculoides</name>
    <name type="common">California two-spotted octopus</name>
    <dbReference type="NCBI Taxonomy" id="37653"/>
    <lineage>
        <taxon>Eukaryota</taxon>
        <taxon>Metazoa</taxon>
        <taxon>Spiralia</taxon>
        <taxon>Lophotrochozoa</taxon>
        <taxon>Mollusca</taxon>
        <taxon>Cephalopoda</taxon>
        <taxon>Coleoidea</taxon>
        <taxon>Octopodiformes</taxon>
        <taxon>Octopoda</taxon>
        <taxon>Incirrata</taxon>
        <taxon>Octopodidae</taxon>
        <taxon>Octopus</taxon>
    </lineage>
</organism>
<evidence type="ECO:0000313" key="1">
    <source>
        <dbReference type="EMBL" id="KOF71082.1"/>
    </source>
</evidence>